<keyword evidence="6" id="KW-1185">Reference proteome</keyword>
<comment type="similarity">
    <text evidence="1">Belongs to the HAD-like hydrolase superfamily. SerB family.</text>
</comment>
<evidence type="ECO:0000256" key="2">
    <source>
        <dbReference type="ARBA" id="ARBA00022723"/>
    </source>
</evidence>
<evidence type="ECO:0000313" key="5">
    <source>
        <dbReference type="EMBL" id="SNY81045.1"/>
    </source>
</evidence>
<evidence type="ECO:0000256" key="1">
    <source>
        <dbReference type="ARBA" id="ARBA00009184"/>
    </source>
</evidence>
<dbReference type="SUPFAM" id="SSF56784">
    <property type="entry name" value="HAD-like"/>
    <property type="match status" value="1"/>
</dbReference>
<evidence type="ECO:0000256" key="3">
    <source>
        <dbReference type="ARBA" id="ARBA00022801"/>
    </source>
</evidence>
<dbReference type="Proteomes" id="UP000219565">
    <property type="component" value="Unassembled WGS sequence"/>
</dbReference>
<dbReference type="EMBL" id="OBEG01000002">
    <property type="protein sequence ID" value="SNY81045.1"/>
    <property type="molecule type" value="Genomic_DNA"/>
</dbReference>
<dbReference type="InterPro" id="IPR023214">
    <property type="entry name" value="HAD_sf"/>
</dbReference>
<dbReference type="InterPro" id="IPR036412">
    <property type="entry name" value="HAD-like_sf"/>
</dbReference>
<dbReference type="Gene3D" id="1.20.1440.100">
    <property type="entry name" value="SG protein - dephosphorylation function"/>
    <property type="match status" value="1"/>
</dbReference>
<organism evidence="5 6">
    <name type="scientific">Nocardia amikacinitolerans</name>
    <dbReference type="NCBI Taxonomy" id="756689"/>
    <lineage>
        <taxon>Bacteria</taxon>
        <taxon>Bacillati</taxon>
        <taxon>Actinomycetota</taxon>
        <taxon>Actinomycetes</taxon>
        <taxon>Mycobacteriales</taxon>
        <taxon>Nocardiaceae</taxon>
        <taxon>Nocardia</taxon>
    </lineage>
</organism>
<dbReference type="NCBIfam" id="TIGR01490">
    <property type="entry name" value="HAD-SF-IB-hyp1"/>
    <property type="match status" value="1"/>
</dbReference>
<dbReference type="GO" id="GO:0016787">
    <property type="term" value="F:hydrolase activity"/>
    <property type="evidence" value="ECO:0007669"/>
    <property type="project" value="UniProtKB-KW"/>
</dbReference>
<dbReference type="InterPro" id="IPR050582">
    <property type="entry name" value="HAD-like_SerB"/>
</dbReference>
<evidence type="ECO:0000256" key="4">
    <source>
        <dbReference type="ARBA" id="ARBA00022842"/>
    </source>
</evidence>
<dbReference type="PANTHER" id="PTHR43344">
    <property type="entry name" value="PHOSPHOSERINE PHOSPHATASE"/>
    <property type="match status" value="1"/>
</dbReference>
<dbReference type="Gene3D" id="3.40.50.1000">
    <property type="entry name" value="HAD superfamily/HAD-like"/>
    <property type="match status" value="1"/>
</dbReference>
<dbReference type="Pfam" id="PF12710">
    <property type="entry name" value="HAD"/>
    <property type="match status" value="1"/>
</dbReference>
<protein>
    <submittedName>
        <fullName evidence="5">HAD-superfamily subfamily IB hydrolase, TIGR01490</fullName>
    </submittedName>
</protein>
<keyword evidence="4" id="KW-0460">Magnesium</keyword>
<dbReference type="RefSeq" id="WP_179830851.1">
    <property type="nucleotide sequence ID" value="NZ_JAMTCW010000004.1"/>
</dbReference>
<proteinExistence type="inferred from homology"/>
<dbReference type="NCBIfam" id="TIGR01488">
    <property type="entry name" value="HAD-SF-IB"/>
    <property type="match status" value="1"/>
</dbReference>
<keyword evidence="3 5" id="KW-0378">Hydrolase</keyword>
<dbReference type="PANTHER" id="PTHR43344:SF13">
    <property type="entry name" value="PHOSPHATASE RV3661-RELATED"/>
    <property type="match status" value="1"/>
</dbReference>
<sequence>MLATRPRFAFTDVDHTLLRISTLQHFAKYFFEGTGRAEVLAMHQKRMQRLAETGADRETLNRSYYLLWADIPVREVEDNARTWHDRVRTEGLYREPLVRRLGELRAQGVETVLVSGSFRACLRPIEIELGCAGVLCTELEERDGVYTGAVRKSLIGAAKRAEVEAFAARYPEHDLAGDFGFGDHLSDVPVLETVGHPAVVPVDPALERVAAARGWEVLRDDH</sequence>
<dbReference type="STRING" id="1379680.GCA_001612615_02628"/>
<keyword evidence="2" id="KW-0479">Metal-binding</keyword>
<dbReference type="AlphaFoldDB" id="A0A285L7U6"/>
<dbReference type="GO" id="GO:0046872">
    <property type="term" value="F:metal ion binding"/>
    <property type="evidence" value="ECO:0007669"/>
    <property type="project" value="UniProtKB-KW"/>
</dbReference>
<dbReference type="InterPro" id="IPR006385">
    <property type="entry name" value="HAD_hydro_SerB1"/>
</dbReference>
<evidence type="ECO:0000313" key="6">
    <source>
        <dbReference type="Proteomes" id="UP000219565"/>
    </source>
</evidence>
<gene>
    <name evidence="5" type="ORF">SAMN04244553_2623</name>
</gene>
<reference evidence="6" key="1">
    <citation type="submission" date="2017-09" db="EMBL/GenBank/DDBJ databases">
        <authorList>
            <person name="Varghese N."/>
            <person name="Submissions S."/>
        </authorList>
    </citation>
    <scope>NUCLEOTIDE SEQUENCE [LARGE SCALE GENOMIC DNA]</scope>
    <source>
        <strain evidence="6">DSM 45537</strain>
    </source>
</reference>
<name>A0A285L7U6_9NOCA</name>
<accession>A0A285L7U6</accession>